<protein>
    <submittedName>
        <fullName evidence="1">Uncharacterized protein</fullName>
    </submittedName>
</protein>
<comment type="caution">
    <text evidence="1">The sequence shown here is derived from an EMBL/GenBank/DDBJ whole genome shotgun (WGS) entry which is preliminary data.</text>
</comment>
<dbReference type="AlphaFoldDB" id="A0A3M6EMD5"/>
<gene>
    <name evidence="1" type="ORF">ALP05_101586</name>
</gene>
<accession>A0A3M6EMD5</accession>
<proteinExistence type="predicted"/>
<organism evidence="1 2">
    <name type="scientific">Pseudomonas caricapapayae</name>
    <dbReference type="NCBI Taxonomy" id="46678"/>
    <lineage>
        <taxon>Bacteria</taxon>
        <taxon>Pseudomonadati</taxon>
        <taxon>Pseudomonadota</taxon>
        <taxon>Gammaproteobacteria</taxon>
        <taxon>Pseudomonadales</taxon>
        <taxon>Pseudomonadaceae</taxon>
        <taxon>Pseudomonas</taxon>
    </lineage>
</organism>
<evidence type="ECO:0000313" key="1">
    <source>
        <dbReference type="EMBL" id="RMV68734.1"/>
    </source>
</evidence>
<evidence type="ECO:0000313" key="2">
    <source>
        <dbReference type="Proteomes" id="UP000269872"/>
    </source>
</evidence>
<name>A0A3M6EMD5_9PSED</name>
<dbReference type="EMBL" id="RBUY01000216">
    <property type="protein sequence ID" value="RMV68734.1"/>
    <property type="molecule type" value="Genomic_DNA"/>
</dbReference>
<sequence length="47" mass="5355">MALLGRLFEQQQLEHLMLTSESAIEQGRFGMAEHQILVLDEMPTQLA</sequence>
<dbReference type="Proteomes" id="UP000269872">
    <property type="component" value="Unassembled WGS sequence"/>
</dbReference>
<reference evidence="1 2" key="1">
    <citation type="submission" date="2018-08" db="EMBL/GenBank/DDBJ databases">
        <title>Recombination of ecologically and evolutionarily significant loci maintains genetic cohesion in the Pseudomonas syringae species complex.</title>
        <authorList>
            <person name="Dillon M."/>
            <person name="Thakur S."/>
            <person name="Almeida R.N.D."/>
            <person name="Weir B.S."/>
            <person name="Guttman D.S."/>
        </authorList>
    </citation>
    <scope>NUCLEOTIDE SEQUENCE [LARGE SCALE GENOMIC DNA]</scope>
    <source>
        <strain evidence="1 2">ICMP 7496</strain>
    </source>
</reference>